<accession>A0A212ADN6</accession>
<proteinExistence type="predicted"/>
<keyword evidence="2" id="KW-1185">Reference proteome</keyword>
<dbReference type="Proteomes" id="UP000196878">
    <property type="component" value="Unassembled WGS sequence"/>
</dbReference>
<sequence length="284" mass="29096">MEGAQLAADMMSAYGGRLDSASASALRLFETQQQLYEVLQRLTEDPVKDYFKGIPTEGESFKNLQAEALTSVRDGLKDVFMTGDIDVSNIVETIRSSLATMMADQVMTMLGDALGYQTGATILAQGIVAGAAQGGAIIASAMTTGSVAGAGAGAASAGATAAASGGFWNSVGSMIGLFKEGGYSDQKAVSYAPAPAALFKNAPQFKNGTANTFGIPAILHDDEAVVPLTRGRKIPVDASRLETGGGGSSVSNSFGGIVVNLQTSNSIEDPIQAQRAANQLAELI</sequence>
<organism evidence="1 2">
    <name type="scientific">Haematobacter genomosp. 1</name>
    <dbReference type="NCBI Taxonomy" id="366618"/>
    <lineage>
        <taxon>Bacteria</taxon>
        <taxon>Pseudomonadati</taxon>
        <taxon>Pseudomonadota</taxon>
        <taxon>Alphaproteobacteria</taxon>
        <taxon>Rhodobacterales</taxon>
        <taxon>Paracoccaceae</taxon>
        <taxon>Haematobacter</taxon>
    </lineage>
</organism>
<comment type="caution">
    <text evidence="1">The sequence shown here is derived from an EMBL/GenBank/DDBJ whole genome shotgun (WGS) entry which is preliminary data.</text>
</comment>
<dbReference type="AlphaFoldDB" id="A0A212ADN6"/>
<gene>
    <name evidence="1" type="ORF">CDV49_05585</name>
</gene>
<protein>
    <submittedName>
        <fullName evidence="1">Uncharacterized protein</fullName>
    </submittedName>
</protein>
<evidence type="ECO:0000313" key="2">
    <source>
        <dbReference type="Proteomes" id="UP000196878"/>
    </source>
</evidence>
<reference evidence="1 2" key="1">
    <citation type="submission" date="2016-12" db="EMBL/GenBank/DDBJ databases">
        <title>Comparison of Traditional DNA-DNA Hybridization with In Silico Genomic Analysis.</title>
        <authorList>
            <person name="Nicholson A.C."/>
            <person name="Humrighouse B.W."/>
            <person name="Graziano J."/>
            <person name="Lasker B."/>
            <person name="Whitney A.M."/>
            <person name="Mcquiston J.R."/>
        </authorList>
    </citation>
    <scope>NUCLEOTIDE SEQUENCE [LARGE SCALE GENOMIC DNA]</scope>
    <source>
        <strain evidence="1 2">H2240</strain>
    </source>
</reference>
<name>A0A212ADN6_9RHOB</name>
<dbReference type="EMBL" id="NIPW01000008">
    <property type="protein sequence ID" value="OWJ79355.1"/>
    <property type="molecule type" value="Genomic_DNA"/>
</dbReference>
<evidence type="ECO:0000313" key="1">
    <source>
        <dbReference type="EMBL" id="OWJ79355.1"/>
    </source>
</evidence>